<dbReference type="PANTHER" id="PTHR10971">
    <property type="entry name" value="MRNA EXPORT FACTOR AND BUB3"/>
    <property type="match status" value="1"/>
</dbReference>
<protein>
    <submittedName>
        <fullName evidence="4">WD40-repeat-containing domain protein</fullName>
    </submittedName>
</protein>
<feature type="repeat" description="WD" evidence="3">
    <location>
        <begin position="250"/>
        <end position="284"/>
    </location>
</feature>
<proteinExistence type="predicted"/>
<dbReference type="Pfam" id="PF00400">
    <property type="entry name" value="WD40"/>
    <property type="match status" value="2"/>
</dbReference>
<name>A0AA39QNW6_9AGAR</name>
<dbReference type="InterPro" id="IPR001680">
    <property type="entry name" value="WD40_rpt"/>
</dbReference>
<dbReference type="InterPro" id="IPR036322">
    <property type="entry name" value="WD40_repeat_dom_sf"/>
</dbReference>
<reference evidence="4" key="1">
    <citation type="submission" date="2023-06" db="EMBL/GenBank/DDBJ databases">
        <authorList>
            <consortium name="Lawrence Berkeley National Laboratory"/>
            <person name="Ahrendt S."/>
            <person name="Sahu N."/>
            <person name="Indic B."/>
            <person name="Wong-Bajracharya J."/>
            <person name="Merenyi Z."/>
            <person name="Ke H.-M."/>
            <person name="Monk M."/>
            <person name="Kocsube S."/>
            <person name="Drula E."/>
            <person name="Lipzen A."/>
            <person name="Balint B."/>
            <person name="Henrissat B."/>
            <person name="Andreopoulos B."/>
            <person name="Martin F.M."/>
            <person name="Harder C.B."/>
            <person name="Rigling D."/>
            <person name="Ford K.L."/>
            <person name="Foster G.D."/>
            <person name="Pangilinan J."/>
            <person name="Papanicolaou A."/>
            <person name="Barry K."/>
            <person name="LaButti K."/>
            <person name="Viragh M."/>
            <person name="Koriabine M."/>
            <person name="Yan M."/>
            <person name="Riley R."/>
            <person name="Champramary S."/>
            <person name="Plett K.L."/>
            <person name="Tsai I.J."/>
            <person name="Slot J."/>
            <person name="Sipos G."/>
            <person name="Plett J."/>
            <person name="Nagy L.G."/>
            <person name="Grigoriev I.V."/>
        </authorList>
    </citation>
    <scope>NUCLEOTIDE SEQUENCE</scope>
    <source>
        <strain evidence="4">HWK02</strain>
    </source>
</reference>
<gene>
    <name evidence="4" type="ORF">EDD18DRAFT_1060437</name>
</gene>
<organism evidence="4 5">
    <name type="scientific">Armillaria luteobubalina</name>
    <dbReference type="NCBI Taxonomy" id="153913"/>
    <lineage>
        <taxon>Eukaryota</taxon>
        <taxon>Fungi</taxon>
        <taxon>Dikarya</taxon>
        <taxon>Basidiomycota</taxon>
        <taxon>Agaricomycotina</taxon>
        <taxon>Agaricomycetes</taxon>
        <taxon>Agaricomycetidae</taxon>
        <taxon>Agaricales</taxon>
        <taxon>Marasmiineae</taxon>
        <taxon>Physalacriaceae</taxon>
        <taxon>Armillaria</taxon>
    </lineage>
</organism>
<evidence type="ECO:0000256" key="3">
    <source>
        <dbReference type="PROSITE-ProRule" id="PRU00221"/>
    </source>
</evidence>
<dbReference type="PROSITE" id="PS50082">
    <property type="entry name" value="WD_REPEATS_2"/>
    <property type="match status" value="1"/>
</dbReference>
<dbReference type="EMBL" id="JAUEPU010000002">
    <property type="protein sequence ID" value="KAK0505144.1"/>
    <property type="molecule type" value="Genomic_DNA"/>
</dbReference>
<comment type="caution">
    <text evidence="4">The sequence shown here is derived from an EMBL/GenBank/DDBJ whole genome shotgun (WGS) entry which is preliminary data.</text>
</comment>
<dbReference type="Proteomes" id="UP001175228">
    <property type="component" value="Unassembled WGS sequence"/>
</dbReference>
<evidence type="ECO:0000313" key="4">
    <source>
        <dbReference type="EMBL" id="KAK0505144.1"/>
    </source>
</evidence>
<evidence type="ECO:0000313" key="5">
    <source>
        <dbReference type="Proteomes" id="UP001175228"/>
    </source>
</evidence>
<keyword evidence="5" id="KW-1185">Reference proteome</keyword>
<dbReference type="SMART" id="SM00320">
    <property type="entry name" value="WD40"/>
    <property type="match status" value="3"/>
</dbReference>
<evidence type="ECO:0000256" key="1">
    <source>
        <dbReference type="ARBA" id="ARBA00022574"/>
    </source>
</evidence>
<keyword evidence="1 3" id="KW-0853">WD repeat</keyword>
<dbReference type="SUPFAM" id="SSF50978">
    <property type="entry name" value="WD40 repeat-like"/>
    <property type="match status" value="1"/>
</dbReference>
<evidence type="ECO:0000256" key="2">
    <source>
        <dbReference type="ARBA" id="ARBA00022737"/>
    </source>
</evidence>
<sequence length="333" mass="37069">MPRSQSDPEKIPDMMLPDPPHDYVSTLACSNGTSLLAARSWDKTVNCQYAYTHDGPVLCACWTADGKQLFSGGMDGVGLLSDTRTGQVLQLTRHDTAIQMANWLEINGLHALLTMEWDKTMKAMLMYWHQFWDLQTPVPIRTTILHDYPMSVDVQSPLLVVGMAKCYIEIFHLDFAGSPFKTRLSPLKSTTTVMSCFTKGPVIGYAVGAMDGRMAIWYAEEHNTSNDFIFHCHSEDKCSDSGGLPVAHAVNDISFHPVNGTLATCGSDGTIKLWDKNRRKHLKTLEIYEGPVSHCSFNPNGMVLAYATNHRLSIGVSPRYQIKLHKCNNEVKG</sequence>
<dbReference type="InterPro" id="IPR015943">
    <property type="entry name" value="WD40/YVTN_repeat-like_dom_sf"/>
</dbReference>
<keyword evidence="2" id="KW-0677">Repeat</keyword>
<dbReference type="Gene3D" id="2.130.10.10">
    <property type="entry name" value="YVTN repeat-like/Quinoprotein amine dehydrogenase"/>
    <property type="match status" value="1"/>
</dbReference>
<dbReference type="AlphaFoldDB" id="A0AA39QNW6"/>
<accession>A0AA39QNW6</accession>